<gene>
    <name evidence="2" type="ORF">BkAM31D_19555</name>
</gene>
<organism evidence="2 3">
    <name type="scientific">Halalkalibacter krulwichiae</name>
    <dbReference type="NCBI Taxonomy" id="199441"/>
    <lineage>
        <taxon>Bacteria</taxon>
        <taxon>Bacillati</taxon>
        <taxon>Bacillota</taxon>
        <taxon>Bacilli</taxon>
        <taxon>Bacillales</taxon>
        <taxon>Bacillaceae</taxon>
        <taxon>Halalkalibacter</taxon>
    </lineage>
</organism>
<evidence type="ECO:0000313" key="2">
    <source>
        <dbReference type="EMBL" id="ARK31854.1"/>
    </source>
</evidence>
<dbReference type="STRING" id="199441.BkAM31D_19555"/>
<protein>
    <submittedName>
        <fullName evidence="2">Uncharacterized protein</fullName>
    </submittedName>
</protein>
<dbReference type="Proteomes" id="UP000193006">
    <property type="component" value="Chromosome"/>
</dbReference>
<dbReference type="AlphaFoldDB" id="A0A1X9MGV1"/>
<proteinExistence type="predicted"/>
<evidence type="ECO:0000256" key="1">
    <source>
        <dbReference type="SAM" id="MobiDB-lite"/>
    </source>
</evidence>
<dbReference type="EMBL" id="CP020814">
    <property type="protein sequence ID" value="ARK31854.1"/>
    <property type="molecule type" value="Genomic_DNA"/>
</dbReference>
<keyword evidence="3" id="KW-1185">Reference proteome</keyword>
<evidence type="ECO:0000313" key="3">
    <source>
        <dbReference type="Proteomes" id="UP000193006"/>
    </source>
</evidence>
<dbReference type="KEGG" id="bkw:BkAM31D_19555"/>
<name>A0A1X9MGV1_9BACI</name>
<reference evidence="2 3" key="1">
    <citation type="submission" date="2017-04" db="EMBL/GenBank/DDBJ databases">
        <title>Bacillus krulwichiae AM31D Genome sequencing and assembly.</title>
        <authorList>
            <person name="Krulwich T.A."/>
            <person name="Anastor L."/>
            <person name="Ehrlich R."/>
            <person name="Ehrlich G.D."/>
            <person name="Janto B."/>
        </authorList>
    </citation>
    <scope>NUCLEOTIDE SEQUENCE [LARGE SCALE GENOMIC DNA]</scope>
    <source>
        <strain evidence="2 3">AM31D</strain>
    </source>
</reference>
<sequence length="52" mass="6119">MARNNSGRVRFAALPQSKQHRELKKKQFARKKDSRDWTSKLFDKLKNSEEAG</sequence>
<dbReference type="RefSeq" id="WP_157076848.1">
    <property type="nucleotide sequence ID" value="NZ_CP020814.1"/>
</dbReference>
<accession>A0A1X9MGV1</accession>
<feature type="region of interest" description="Disordered" evidence="1">
    <location>
        <begin position="1"/>
        <end position="31"/>
    </location>
</feature>